<dbReference type="STRING" id="1851148.SMSP2_00519"/>
<protein>
    <submittedName>
        <fullName evidence="1">Uncharacterized protein</fullName>
    </submittedName>
</protein>
<dbReference type="Proteomes" id="UP000188181">
    <property type="component" value="Chromosome"/>
</dbReference>
<keyword evidence="2" id="KW-1185">Reference proteome</keyword>
<dbReference type="AlphaFoldDB" id="A0A1Q2MBU7"/>
<dbReference type="EMBL" id="CP019646">
    <property type="protein sequence ID" value="AQQ70176.1"/>
    <property type="molecule type" value="Genomic_DNA"/>
</dbReference>
<reference evidence="2" key="1">
    <citation type="submission" date="2017-02" db="EMBL/GenBank/DDBJ databases">
        <title>Comparative genomics and description of representatives of a novel lineage of planctomycetes thriving in anoxic sediments.</title>
        <authorList>
            <person name="Spring S."/>
            <person name="Bunk B."/>
            <person name="Sproer C."/>
        </authorList>
    </citation>
    <scope>NUCLEOTIDE SEQUENCE [LARGE SCALE GENOMIC DNA]</scope>
    <source>
        <strain evidence="2">SM-Chi-D1</strain>
    </source>
</reference>
<accession>A0A1Q2MBU7</accession>
<proteinExistence type="predicted"/>
<gene>
    <name evidence="1" type="ORF">SMSP2_00519</name>
</gene>
<name>A0A1Q2MBU7_9BACT</name>
<sequence length="64" mass="7394">MAKIELTEAEKREVLECLEKGKPLDDRFRFLLFGDKREVELVWNGKTSQVCNVVLPFQVIEVGV</sequence>
<evidence type="ECO:0000313" key="1">
    <source>
        <dbReference type="EMBL" id="AQQ70176.1"/>
    </source>
</evidence>
<evidence type="ECO:0000313" key="2">
    <source>
        <dbReference type="Proteomes" id="UP000188181"/>
    </source>
</evidence>
<dbReference type="RefSeq" id="WP_186804812.1">
    <property type="nucleotide sequence ID" value="NZ_CP019646.1"/>
</dbReference>
<organism evidence="1 2">
    <name type="scientific">Limihaloglobus sulfuriphilus</name>
    <dbReference type="NCBI Taxonomy" id="1851148"/>
    <lineage>
        <taxon>Bacteria</taxon>
        <taxon>Pseudomonadati</taxon>
        <taxon>Planctomycetota</taxon>
        <taxon>Phycisphaerae</taxon>
        <taxon>Sedimentisphaerales</taxon>
        <taxon>Sedimentisphaeraceae</taxon>
        <taxon>Limihaloglobus</taxon>
    </lineage>
</organism>
<dbReference type="KEGG" id="pbas:SMSP2_00519"/>